<proteinExistence type="predicted"/>
<sequence length="265" mass="28250">MSENADAEAEESSGIRRLINAGAEIAGGAVGGALGFLAGDPAGAAFLGAGGAAAAMALKHIGQEVSERLLGPREATRVGAVLAIAAAEIRQRIEQGECLRTDGFFERNPVGRSDAEEVAESVLLKSQREPEEKKITYMAHLLSSVAFDPEISAHMAHQISKAAEQLTYRQLCIMKLAVVKDEFGLRAADYRGQGSFPKGLYQILYECFDLYHRGFVNFGGTVAFGPTDVVPGKMTLQGLGADVFNLMKLALIPNDDLVPIATQLR</sequence>
<dbReference type="EMBL" id="FQVB01000012">
    <property type="protein sequence ID" value="SHF19923.1"/>
    <property type="molecule type" value="Genomic_DNA"/>
</dbReference>
<dbReference type="AlphaFoldDB" id="A0A1M4ZPF7"/>
<organism evidence="1 2">
    <name type="scientific">Desulfacinum infernum DSM 9756</name>
    <dbReference type="NCBI Taxonomy" id="1121391"/>
    <lineage>
        <taxon>Bacteria</taxon>
        <taxon>Pseudomonadati</taxon>
        <taxon>Thermodesulfobacteriota</taxon>
        <taxon>Syntrophobacteria</taxon>
        <taxon>Syntrophobacterales</taxon>
        <taxon>Syntrophobacteraceae</taxon>
        <taxon>Desulfacinum</taxon>
    </lineage>
</organism>
<keyword evidence="2" id="KW-1185">Reference proteome</keyword>
<accession>A0A1M4ZPF7</accession>
<evidence type="ECO:0000313" key="1">
    <source>
        <dbReference type="EMBL" id="SHF19923.1"/>
    </source>
</evidence>
<evidence type="ECO:0000313" key="2">
    <source>
        <dbReference type="Proteomes" id="UP000184076"/>
    </source>
</evidence>
<reference evidence="2" key="1">
    <citation type="submission" date="2016-11" db="EMBL/GenBank/DDBJ databases">
        <authorList>
            <person name="Varghese N."/>
            <person name="Submissions S."/>
        </authorList>
    </citation>
    <scope>NUCLEOTIDE SEQUENCE [LARGE SCALE GENOMIC DNA]</scope>
    <source>
        <strain evidence="2">DSM 9756</strain>
    </source>
</reference>
<name>A0A1M4ZPF7_9BACT</name>
<dbReference type="RefSeq" id="WP_073038397.1">
    <property type="nucleotide sequence ID" value="NZ_FQVB01000012.1"/>
</dbReference>
<protein>
    <submittedName>
        <fullName evidence="1">Uncharacterized protein</fullName>
    </submittedName>
</protein>
<dbReference type="OrthoDB" id="7008993at2"/>
<gene>
    <name evidence="1" type="ORF">SAMN02745206_01528</name>
</gene>
<dbReference type="Proteomes" id="UP000184076">
    <property type="component" value="Unassembled WGS sequence"/>
</dbReference>
<dbReference type="STRING" id="1121391.SAMN02745206_01528"/>